<name>A0A4Q7KC20_9PSEU</name>
<dbReference type="InterPro" id="IPR025855">
    <property type="entry name" value="Replic_Relax"/>
</dbReference>
<accession>A0A4Q7KC20</accession>
<protein>
    <submittedName>
        <fullName evidence="1">Protein involved in plasmid replication-relaxation</fullName>
    </submittedName>
</protein>
<organism evidence="1 2">
    <name type="scientific">Herbihabitans rhizosphaerae</name>
    <dbReference type="NCBI Taxonomy" id="1872711"/>
    <lineage>
        <taxon>Bacteria</taxon>
        <taxon>Bacillati</taxon>
        <taxon>Actinomycetota</taxon>
        <taxon>Actinomycetes</taxon>
        <taxon>Pseudonocardiales</taxon>
        <taxon>Pseudonocardiaceae</taxon>
        <taxon>Herbihabitans</taxon>
    </lineage>
</organism>
<sequence>MTTNTNPARCRLTSVYLRELATTLPGRYTAVLPHLERVPMLTGAQLDRLLATTATDRQTTARVRRRIMARLGRLGLVATLDRRVGGARAGSAGHVYTLTTGGHRFLAISRNQPPPGRVRRSRAPGVMFLDHTLAISDLYVDLVCASRTTEVTVRQFATEPDCWHPTTSGGWLRPDAYTVLAANAYADCWWLEIDRATEPLPRIRTMCHAYLDHATSGGTGPDQVLPRVLITTPDQRRADAIDTGVLTRLRADATHPDTGLITAVTHHEAAEFLITELHTHNPQSDAQTHHFG</sequence>
<dbReference type="Proteomes" id="UP000294257">
    <property type="component" value="Unassembled WGS sequence"/>
</dbReference>
<evidence type="ECO:0000313" key="1">
    <source>
        <dbReference type="EMBL" id="RZS30518.1"/>
    </source>
</evidence>
<dbReference type="AlphaFoldDB" id="A0A4Q7KC20"/>
<dbReference type="Pfam" id="PF13814">
    <property type="entry name" value="Replic_Relax"/>
    <property type="match status" value="1"/>
</dbReference>
<dbReference type="EMBL" id="SGWQ01000016">
    <property type="protein sequence ID" value="RZS30518.1"/>
    <property type="molecule type" value="Genomic_DNA"/>
</dbReference>
<comment type="caution">
    <text evidence="1">The sequence shown here is derived from an EMBL/GenBank/DDBJ whole genome shotgun (WGS) entry which is preliminary data.</text>
</comment>
<evidence type="ECO:0000313" key="2">
    <source>
        <dbReference type="Proteomes" id="UP000294257"/>
    </source>
</evidence>
<proteinExistence type="predicted"/>
<dbReference type="RefSeq" id="WP_130348450.1">
    <property type="nucleotide sequence ID" value="NZ_SGWQ01000016.1"/>
</dbReference>
<dbReference type="OrthoDB" id="4146863at2"/>
<gene>
    <name evidence="1" type="ORF">EV193_11638</name>
</gene>
<reference evidence="1 2" key="1">
    <citation type="submission" date="2019-02" db="EMBL/GenBank/DDBJ databases">
        <title>Genomic Encyclopedia of Type Strains, Phase IV (KMG-IV): sequencing the most valuable type-strain genomes for metagenomic binning, comparative biology and taxonomic classification.</title>
        <authorList>
            <person name="Goeker M."/>
        </authorList>
    </citation>
    <scope>NUCLEOTIDE SEQUENCE [LARGE SCALE GENOMIC DNA]</scope>
    <source>
        <strain evidence="1 2">DSM 101727</strain>
    </source>
</reference>
<keyword evidence="2" id="KW-1185">Reference proteome</keyword>